<organism evidence="1 2">
    <name type="scientific">Mycolicibacterium sarraceniae</name>
    <dbReference type="NCBI Taxonomy" id="1534348"/>
    <lineage>
        <taxon>Bacteria</taxon>
        <taxon>Bacillati</taxon>
        <taxon>Actinomycetota</taxon>
        <taxon>Actinomycetes</taxon>
        <taxon>Mycobacteriales</taxon>
        <taxon>Mycobacteriaceae</taxon>
        <taxon>Mycolicibacterium</taxon>
    </lineage>
</organism>
<evidence type="ECO:0000313" key="2">
    <source>
        <dbReference type="Proteomes" id="UP000466445"/>
    </source>
</evidence>
<reference evidence="1 2" key="1">
    <citation type="journal article" date="2019" name="Emerg. Microbes Infect.">
        <title>Comprehensive subspecies identification of 175 nontuberculous mycobacteria species based on 7547 genomic profiles.</title>
        <authorList>
            <person name="Matsumoto Y."/>
            <person name="Kinjo T."/>
            <person name="Motooka D."/>
            <person name="Nabeya D."/>
            <person name="Jung N."/>
            <person name="Uechi K."/>
            <person name="Horii T."/>
            <person name="Iida T."/>
            <person name="Fujita J."/>
            <person name="Nakamura S."/>
        </authorList>
    </citation>
    <scope>NUCLEOTIDE SEQUENCE [LARGE SCALE GENOMIC DNA]</scope>
    <source>
        <strain evidence="1 2">JCM 30395</strain>
    </source>
</reference>
<sequence length="59" mass="6556">MTPRQAPRLQRVRVELRLFPATAEALYQRAAEWNVSVSEAGNRLIDAGLSSTADIDEKS</sequence>
<keyword evidence="2" id="KW-1185">Reference proteome</keyword>
<gene>
    <name evidence="1" type="ORF">MSAR_16250</name>
</gene>
<evidence type="ECO:0000313" key="1">
    <source>
        <dbReference type="EMBL" id="BBY58489.1"/>
    </source>
</evidence>
<name>A0A7I7SQR2_9MYCO</name>
<protein>
    <submittedName>
        <fullName evidence="1">Uncharacterized protein</fullName>
    </submittedName>
</protein>
<accession>A0A7I7SQR2</accession>
<dbReference type="KEGG" id="msar:MSAR_16250"/>
<dbReference type="AlphaFoldDB" id="A0A7I7SQR2"/>
<dbReference type="Proteomes" id="UP000466445">
    <property type="component" value="Chromosome"/>
</dbReference>
<dbReference type="EMBL" id="AP022595">
    <property type="protein sequence ID" value="BBY58489.1"/>
    <property type="molecule type" value="Genomic_DNA"/>
</dbReference>
<proteinExistence type="predicted"/>